<protein>
    <submittedName>
        <fullName evidence="1">Uncharacterized protein</fullName>
    </submittedName>
</protein>
<proteinExistence type="predicted"/>
<reference evidence="1 2" key="1">
    <citation type="journal article" date="2018" name="Front. Plant Sci.">
        <title>Red Clover (Trifolium pratense) and Zigzag Clover (T. medium) - A Picture of Genomic Similarities and Differences.</title>
        <authorList>
            <person name="Dluhosova J."/>
            <person name="Istvanek J."/>
            <person name="Nedelnik J."/>
            <person name="Repkova J."/>
        </authorList>
    </citation>
    <scope>NUCLEOTIDE SEQUENCE [LARGE SCALE GENOMIC DNA]</scope>
    <source>
        <strain evidence="2">cv. 10/8</strain>
        <tissue evidence="1">Leaf</tissue>
    </source>
</reference>
<evidence type="ECO:0000313" key="2">
    <source>
        <dbReference type="Proteomes" id="UP000265520"/>
    </source>
</evidence>
<sequence length="88" mass="9688">MASSSSLTTYGTILVAIGEPASSELDLSSTVLGSFSFWLERGFNRHHILRGSGCQFVLVTLFLHIQASTRFPNLPRCRPSARRISYGL</sequence>
<evidence type="ECO:0000313" key="1">
    <source>
        <dbReference type="EMBL" id="MCI04675.1"/>
    </source>
</evidence>
<organism evidence="1 2">
    <name type="scientific">Trifolium medium</name>
    <dbReference type="NCBI Taxonomy" id="97028"/>
    <lineage>
        <taxon>Eukaryota</taxon>
        <taxon>Viridiplantae</taxon>
        <taxon>Streptophyta</taxon>
        <taxon>Embryophyta</taxon>
        <taxon>Tracheophyta</taxon>
        <taxon>Spermatophyta</taxon>
        <taxon>Magnoliopsida</taxon>
        <taxon>eudicotyledons</taxon>
        <taxon>Gunneridae</taxon>
        <taxon>Pentapetalae</taxon>
        <taxon>rosids</taxon>
        <taxon>fabids</taxon>
        <taxon>Fabales</taxon>
        <taxon>Fabaceae</taxon>
        <taxon>Papilionoideae</taxon>
        <taxon>50 kb inversion clade</taxon>
        <taxon>NPAAA clade</taxon>
        <taxon>Hologalegina</taxon>
        <taxon>IRL clade</taxon>
        <taxon>Trifolieae</taxon>
        <taxon>Trifolium</taxon>
    </lineage>
</organism>
<name>A0A392P1J9_9FABA</name>
<keyword evidence="2" id="KW-1185">Reference proteome</keyword>
<comment type="caution">
    <text evidence="1">The sequence shown here is derived from an EMBL/GenBank/DDBJ whole genome shotgun (WGS) entry which is preliminary data.</text>
</comment>
<dbReference type="EMBL" id="LXQA010056145">
    <property type="protein sequence ID" value="MCI04675.1"/>
    <property type="molecule type" value="Genomic_DNA"/>
</dbReference>
<dbReference type="AlphaFoldDB" id="A0A392P1J9"/>
<accession>A0A392P1J9</accession>
<dbReference type="Proteomes" id="UP000265520">
    <property type="component" value="Unassembled WGS sequence"/>
</dbReference>